<evidence type="ECO:0000313" key="1">
    <source>
        <dbReference type="EMBL" id="KHG20312.1"/>
    </source>
</evidence>
<reference evidence="2" key="1">
    <citation type="submission" date="2014-09" db="EMBL/GenBank/DDBJ databases">
        <authorList>
            <person name="Mudge J."/>
            <person name="Ramaraj T."/>
            <person name="Lindquist I.E."/>
            <person name="Bharti A.K."/>
            <person name="Sundararajan A."/>
            <person name="Cameron C.T."/>
            <person name="Woodward J.E."/>
            <person name="May G.D."/>
            <person name="Brubaker C."/>
            <person name="Broadhvest J."/>
            <person name="Wilkins T.A."/>
        </authorList>
    </citation>
    <scope>NUCLEOTIDE SEQUENCE</scope>
    <source>
        <strain evidence="2">cv. AKA8401</strain>
    </source>
</reference>
<keyword evidence="1" id="KW-0347">Helicase</keyword>
<dbReference type="GO" id="GO:0003677">
    <property type="term" value="F:DNA binding"/>
    <property type="evidence" value="ECO:0007669"/>
    <property type="project" value="UniProtKB-KW"/>
</dbReference>
<keyword evidence="2" id="KW-1185">Reference proteome</keyword>
<keyword evidence="1" id="KW-0547">Nucleotide-binding</keyword>
<gene>
    <name evidence="1" type="ORF">F383_24907</name>
</gene>
<dbReference type="AlphaFoldDB" id="A0A0B0P626"/>
<dbReference type="Proteomes" id="UP000032142">
    <property type="component" value="Unassembled WGS sequence"/>
</dbReference>
<sequence length="125" mass="14662">MNCVNDSVDTFDDVLASEKSQSNPRSSYVLTDNLCELMAREQAYMCYEIEVAMATYVAPCVQDFPSIRYYYSEWCIGYVKDEDKYEINSRWYSVTKLARIGDHRRSHHTIILDIDDLNILSIWHV</sequence>
<keyword evidence="1" id="KW-0067">ATP-binding</keyword>
<proteinExistence type="predicted"/>
<name>A0A0B0P626_GOSAR</name>
<keyword evidence="1" id="KW-0378">Hydrolase</keyword>
<protein>
    <submittedName>
        <fullName evidence="1">Chromodomain-helicase-DNA-binding 1</fullName>
    </submittedName>
</protein>
<organism evidence="1 2">
    <name type="scientific">Gossypium arboreum</name>
    <name type="common">Tree cotton</name>
    <name type="synonym">Gossypium nanking</name>
    <dbReference type="NCBI Taxonomy" id="29729"/>
    <lineage>
        <taxon>Eukaryota</taxon>
        <taxon>Viridiplantae</taxon>
        <taxon>Streptophyta</taxon>
        <taxon>Embryophyta</taxon>
        <taxon>Tracheophyta</taxon>
        <taxon>Spermatophyta</taxon>
        <taxon>Magnoliopsida</taxon>
        <taxon>eudicotyledons</taxon>
        <taxon>Gunneridae</taxon>
        <taxon>Pentapetalae</taxon>
        <taxon>rosids</taxon>
        <taxon>malvids</taxon>
        <taxon>Malvales</taxon>
        <taxon>Malvaceae</taxon>
        <taxon>Malvoideae</taxon>
        <taxon>Gossypium</taxon>
    </lineage>
</organism>
<keyword evidence="1" id="KW-0238">DNA-binding</keyword>
<accession>A0A0B0P626</accession>
<dbReference type="EMBL" id="KN415414">
    <property type="protein sequence ID" value="KHG20312.1"/>
    <property type="molecule type" value="Genomic_DNA"/>
</dbReference>
<dbReference type="GO" id="GO:0004386">
    <property type="term" value="F:helicase activity"/>
    <property type="evidence" value="ECO:0007669"/>
    <property type="project" value="UniProtKB-KW"/>
</dbReference>
<evidence type="ECO:0000313" key="2">
    <source>
        <dbReference type="Proteomes" id="UP000032142"/>
    </source>
</evidence>